<dbReference type="SUPFAM" id="SSF53850">
    <property type="entry name" value="Periplasmic binding protein-like II"/>
    <property type="match status" value="1"/>
</dbReference>
<name>A0A0C9VDE8_SPHS4</name>
<dbReference type="HOGENOM" id="CLU_019704_0_2_1"/>
<comment type="similarity">
    <text evidence="4">Belongs to the HMBS family.</text>
</comment>
<proteinExistence type="inferred from homology"/>
<dbReference type="FunFam" id="3.40.190.10:FF:000005">
    <property type="entry name" value="Porphobilinogen deaminase"/>
    <property type="match status" value="1"/>
</dbReference>
<evidence type="ECO:0000313" key="16">
    <source>
        <dbReference type="Proteomes" id="UP000054279"/>
    </source>
</evidence>
<dbReference type="InterPro" id="IPR022417">
    <property type="entry name" value="Porphobilin_deaminase_N"/>
</dbReference>
<dbReference type="FunFam" id="3.30.160.40:FF:000002">
    <property type="entry name" value="Porphobilinogen deaminase"/>
    <property type="match status" value="1"/>
</dbReference>
<dbReference type="InterPro" id="IPR022419">
    <property type="entry name" value="Porphobilin_deaminase_cofac_BS"/>
</dbReference>
<evidence type="ECO:0000256" key="8">
    <source>
        <dbReference type="ARBA" id="ARBA00023133"/>
    </source>
</evidence>
<evidence type="ECO:0000256" key="1">
    <source>
        <dbReference type="ARBA" id="ARBA00001916"/>
    </source>
</evidence>
<protein>
    <recommendedName>
        <fullName evidence="6">Porphobilinogen deaminase</fullName>
        <ecNumber evidence="5">2.5.1.61</ecNumber>
    </recommendedName>
    <alternativeName>
        <fullName evidence="11">Hydroxymethylbilane synthase</fullName>
    </alternativeName>
    <alternativeName>
        <fullName evidence="10">Pre-uroporphyrinogen synthase</fullName>
    </alternativeName>
</protein>
<sequence length="343" mass="37177">MSANTTRAKPFVIASRASKLAQIQTYLVRDALQALHPSVAFDVALMSTEGDKNQSQALYILGGKSLWTKELEVALLDGEVDILVHSLKDVPTVLPDGCELGAILEREDPADSLVVKSSLPYKTIEELPAGSVVGTSSVRRVAQLKRKFPELVFKDVRGNLNTRLAKLDAPEGEYSALVLAKAGMVRMGWDSRISSDIVPPTLYHAVGQAALGVEIRNNDPETKRIVESLIHKHTDLRCRAERSLLRVLEGGCSVPVGAASLLDESGKLTLTGTVTSLTGDRHVEQTRTKEVHTVEDAEALGQEVAQALIKTGGKEILDEVTQDRTSRQTMGDKLLGTQPEKQT</sequence>
<dbReference type="GO" id="GO:0004418">
    <property type="term" value="F:hydroxymethylbilane synthase activity"/>
    <property type="evidence" value="ECO:0007669"/>
    <property type="project" value="UniProtKB-EC"/>
</dbReference>
<dbReference type="Pfam" id="PF03900">
    <property type="entry name" value="Porphobil_deamC"/>
    <property type="match status" value="1"/>
</dbReference>
<dbReference type="AlphaFoldDB" id="A0A0C9VDE8"/>
<keyword evidence="9" id="KW-0627">Porphyrin biosynthesis</keyword>
<evidence type="ECO:0000256" key="5">
    <source>
        <dbReference type="ARBA" id="ARBA00012655"/>
    </source>
</evidence>
<comment type="pathway">
    <text evidence="3">Porphyrin-containing compound metabolism; protoporphyrin-IX biosynthesis; coproporphyrinogen-III from 5-aminolevulinate: step 2/4.</text>
</comment>
<dbReference type="PANTHER" id="PTHR11557:SF0">
    <property type="entry name" value="PORPHOBILINOGEN DEAMINASE"/>
    <property type="match status" value="1"/>
</dbReference>
<dbReference type="FunFam" id="3.40.190.10:FF:000004">
    <property type="entry name" value="Porphobilinogen deaminase"/>
    <property type="match status" value="1"/>
</dbReference>
<organism evidence="15 16">
    <name type="scientific">Sphaerobolus stellatus (strain SS14)</name>
    <dbReference type="NCBI Taxonomy" id="990650"/>
    <lineage>
        <taxon>Eukaryota</taxon>
        <taxon>Fungi</taxon>
        <taxon>Dikarya</taxon>
        <taxon>Basidiomycota</taxon>
        <taxon>Agaricomycotina</taxon>
        <taxon>Agaricomycetes</taxon>
        <taxon>Phallomycetidae</taxon>
        <taxon>Geastrales</taxon>
        <taxon>Sphaerobolaceae</taxon>
        <taxon>Sphaerobolus</taxon>
    </lineage>
</organism>
<evidence type="ECO:0000256" key="4">
    <source>
        <dbReference type="ARBA" id="ARBA00005638"/>
    </source>
</evidence>
<keyword evidence="16" id="KW-1185">Reference proteome</keyword>
<dbReference type="InterPro" id="IPR022418">
    <property type="entry name" value="Porphobilinogen_deaminase_C"/>
</dbReference>
<feature type="domain" description="Porphobilinogen deaminase N-terminal" evidence="13">
    <location>
        <begin position="12"/>
        <end position="223"/>
    </location>
</feature>
<evidence type="ECO:0000256" key="10">
    <source>
        <dbReference type="ARBA" id="ARBA00030685"/>
    </source>
</evidence>
<accession>A0A0C9VDE8</accession>
<evidence type="ECO:0000256" key="9">
    <source>
        <dbReference type="ARBA" id="ARBA00023244"/>
    </source>
</evidence>
<evidence type="ECO:0000256" key="7">
    <source>
        <dbReference type="ARBA" id="ARBA00022679"/>
    </source>
</evidence>
<keyword evidence="8" id="KW-0350">Heme biosynthesis</keyword>
<dbReference type="SUPFAM" id="SSF54782">
    <property type="entry name" value="Porphobilinogen deaminase (hydroxymethylbilane synthase), C-terminal domain"/>
    <property type="match status" value="1"/>
</dbReference>
<evidence type="ECO:0000313" key="15">
    <source>
        <dbReference type="EMBL" id="KIJ45069.1"/>
    </source>
</evidence>
<dbReference type="CDD" id="cd13645">
    <property type="entry name" value="PBP2_HuPBGD_like"/>
    <property type="match status" value="1"/>
</dbReference>
<dbReference type="EC" id="2.5.1.61" evidence="5"/>
<evidence type="ECO:0000259" key="13">
    <source>
        <dbReference type="Pfam" id="PF01379"/>
    </source>
</evidence>
<evidence type="ECO:0000256" key="6">
    <source>
        <dbReference type="ARBA" id="ARBA00016519"/>
    </source>
</evidence>
<dbReference type="PANTHER" id="PTHR11557">
    <property type="entry name" value="PORPHOBILINOGEN DEAMINASE"/>
    <property type="match status" value="1"/>
</dbReference>
<evidence type="ECO:0000256" key="12">
    <source>
        <dbReference type="SAM" id="MobiDB-lite"/>
    </source>
</evidence>
<dbReference type="GO" id="GO:0006782">
    <property type="term" value="P:protoporphyrinogen IX biosynthetic process"/>
    <property type="evidence" value="ECO:0007669"/>
    <property type="project" value="UniProtKB-UniPathway"/>
</dbReference>
<dbReference type="PROSITE" id="PS00533">
    <property type="entry name" value="PORPHOBILINOGEN_DEAM"/>
    <property type="match status" value="1"/>
</dbReference>
<dbReference type="OrthoDB" id="564646at2759"/>
<dbReference type="NCBIfam" id="TIGR00212">
    <property type="entry name" value="hemC"/>
    <property type="match status" value="1"/>
</dbReference>
<dbReference type="UniPathway" id="UPA00251">
    <property type="reaction ID" value="UER00319"/>
</dbReference>
<evidence type="ECO:0000259" key="14">
    <source>
        <dbReference type="Pfam" id="PF03900"/>
    </source>
</evidence>
<dbReference type="InterPro" id="IPR036803">
    <property type="entry name" value="Porphobilinogen_deaminase_C_sf"/>
</dbReference>
<dbReference type="Proteomes" id="UP000054279">
    <property type="component" value="Unassembled WGS sequence"/>
</dbReference>
<dbReference type="PIRSF" id="PIRSF001438">
    <property type="entry name" value="4pyrrol_synth_OHMeBilane_synth"/>
    <property type="match status" value="1"/>
</dbReference>
<evidence type="ECO:0000256" key="2">
    <source>
        <dbReference type="ARBA" id="ARBA00002869"/>
    </source>
</evidence>
<feature type="domain" description="Porphobilinogen deaminase C-terminal" evidence="14">
    <location>
        <begin position="236"/>
        <end position="309"/>
    </location>
</feature>
<comment type="function">
    <text evidence="2">Tetrapolymerization of the monopyrrole PBG into the hydroxymethylbilane pre-uroporphyrinogen in several discrete steps.</text>
</comment>
<evidence type="ECO:0000256" key="3">
    <source>
        <dbReference type="ARBA" id="ARBA00004735"/>
    </source>
</evidence>
<dbReference type="Pfam" id="PF01379">
    <property type="entry name" value="Porphobil_deam"/>
    <property type="match status" value="1"/>
</dbReference>
<gene>
    <name evidence="15" type="ORF">M422DRAFT_251268</name>
</gene>
<comment type="cofactor">
    <cofactor evidence="1">
        <name>dipyrromethane</name>
        <dbReference type="ChEBI" id="CHEBI:60342"/>
    </cofactor>
</comment>
<evidence type="ECO:0000256" key="11">
    <source>
        <dbReference type="ARBA" id="ARBA00033064"/>
    </source>
</evidence>
<keyword evidence="7" id="KW-0808">Transferase</keyword>
<dbReference type="InterPro" id="IPR000860">
    <property type="entry name" value="HemC"/>
</dbReference>
<dbReference type="Gene3D" id="3.30.160.40">
    <property type="entry name" value="Porphobilinogen deaminase, C-terminal domain"/>
    <property type="match status" value="1"/>
</dbReference>
<dbReference type="Gene3D" id="3.40.190.10">
    <property type="entry name" value="Periplasmic binding protein-like II"/>
    <property type="match status" value="2"/>
</dbReference>
<feature type="region of interest" description="Disordered" evidence="12">
    <location>
        <begin position="320"/>
        <end position="343"/>
    </location>
</feature>
<dbReference type="PRINTS" id="PR00151">
    <property type="entry name" value="PORPHBDMNASE"/>
</dbReference>
<dbReference type="HAMAP" id="MF_00260">
    <property type="entry name" value="Porphobil_deam"/>
    <property type="match status" value="1"/>
</dbReference>
<dbReference type="EMBL" id="KN837113">
    <property type="protein sequence ID" value="KIJ45069.1"/>
    <property type="molecule type" value="Genomic_DNA"/>
</dbReference>
<dbReference type="GO" id="GO:0005737">
    <property type="term" value="C:cytoplasm"/>
    <property type="evidence" value="ECO:0007669"/>
    <property type="project" value="TreeGrafter"/>
</dbReference>
<reference evidence="15 16" key="1">
    <citation type="submission" date="2014-06" db="EMBL/GenBank/DDBJ databases">
        <title>Evolutionary Origins and Diversification of the Mycorrhizal Mutualists.</title>
        <authorList>
            <consortium name="DOE Joint Genome Institute"/>
            <consortium name="Mycorrhizal Genomics Consortium"/>
            <person name="Kohler A."/>
            <person name="Kuo A."/>
            <person name="Nagy L.G."/>
            <person name="Floudas D."/>
            <person name="Copeland A."/>
            <person name="Barry K.W."/>
            <person name="Cichocki N."/>
            <person name="Veneault-Fourrey C."/>
            <person name="LaButti K."/>
            <person name="Lindquist E.A."/>
            <person name="Lipzen A."/>
            <person name="Lundell T."/>
            <person name="Morin E."/>
            <person name="Murat C."/>
            <person name="Riley R."/>
            <person name="Ohm R."/>
            <person name="Sun H."/>
            <person name="Tunlid A."/>
            <person name="Henrissat B."/>
            <person name="Grigoriev I.V."/>
            <person name="Hibbett D.S."/>
            <person name="Martin F."/>
        </authorList>
    </citation>
    <scope>NUCLEOTIDE SEQUENCE [LARGE SCALE GENOMIC DNA]</scope>
    <source>
        <strain evidence="15 16">SS14</strain>
    </source>
</reference>